<dbReference type="InterPro" id="IPR037522">
    <property type="entry name" value="HD_GYP_dom"/>
</dbReference>
<evidence type="ECO:0000259" key="1">
    <source>
        <dbReference type="PROSITE" id="PS51831"/>
    </source>
</evidence>
<dbReference type="SUPFAM" id="SSF109604">
    <property type="entry name" value="HD-domain/PDEase-like"/>
    <property type="match status" value="1"/>
</dbReference>
<dbReference type="PANTHER" id="PTHR43155:SF2">
    <property type="entry name" value="CYCLIC DI-GMP PHOSPHODIESTERASE PA4108"/>
    <property type="match status" value="1"/>
</dbReference>
<evidence type="ECO:0000259" key="2">
    <source>
        <dbReference type="PROSITE" id="PS51832"/>
    </source>
</evidence>
<sequence>MAKVVETRDPYTAGHQERVARLAIAIAREMGLPEEQIRGVGVAAVLHDLGKIDVPAEILSKPSRLKDKEYSLIQDHCIAGYEILKNVDFPWPVAKAVLQHHERMDGSGYPYGTGGDDILMESRILAVADVVEAMSSHRPYRPSLGLEQGLGEITRFRGKGFDENVTDACLAIFARGESPWE</sequence>
<dbReference type="Pfam" id="PF13487">
    <property type="entry name" value="HD_5"/>
    <property type="match status" value="1"/>
</dbReference>
<evidence type="ECO:0000313" key="3">
    <source>
        <dbReference type="EMBL" id="MPN23960.1"/>
    </source>
</evidence>
<gene>
    <name evidence="3" type="primary">rpfG_18</name>
    <name evidence="3" type="ORF">SDC9_171353</name>
</gene>
<dbReference type="PROSITE" id="PS51831">
    <property type="entry name" value="HD"/>
    <property type="match status" value="1"/>
</dbReference>
<comment type="caution">
    <text evidence="3">The sequence shown here is derived from an EMBL/GenBank/DDBJ whole genome shotgun (WGS) entry which is preliminary data.</text>
</comment>
<dbReference type="EMBL" id="VSSQ01072613">
    <property type="protein sequence ID" value="MPN23960.1"/>
    <property type="molecule type" value="Genomic_DNA"/>
</dbReference>
<dbReference type="GO" id="GO:0016787">
    <property type="term" value="F:hydrolase activity"/>
    <property type="evidence" value="ECO:0007669"/>
    <property type="project" value="UniProtKB-KW"/>
</dbReference>
<accession>A0A645GD12</accession>
<protein>
    <submittedName>
        <fullName evidence="3">Cyclic di-GMP phosphodiesterase response regulator RpfG</fullName>
        <ecNumber evidence="3">3.1.4.-</ecNumber>
    </submittedName>
</protein>
<dbReference type="NCBIfam" id="TIGR00277">
    <property type="entry name" value="HDIG"/>
    <property type="match status" value="1"/>
</dbReference>
<dbReference type="SMART" id="SM00471">
    <property type="entry name" value="HDc"/>
    <property type="match status" value="1"/>
</dbReference>
<dbReference type="PANTHER" id="PTHR43155">
    <property type="entry name" value="CYCLIC DI-GMP PHOSPHODIESTERASE PA4108-RELATED"/>
    <property type="match status" value="1"/>
</dbReference>
<dbReference type="InterPro" id="IPR006675">
    <property type="entry name" value="HDIG_dom"/>
</dbReference>
<dbReference type="EC" id="3.1.4.-" evidence="3"/>
<dbReference type="PROSITE" id="PS51832">
    <property type="entry name" value="HD_GYP"/>
    <property type="match status" value="1"/>
</dbReference>
<dbReference type="InterPro" id="IPR003607">
    <property type="entry name" value="HD/PDEase_dom"/>
</dbReference>
<name>A0A645GD12_9ZZZZ</name>
<feature type="domain" description="HD-GYP" evidence="2">
    <location>
        <begin position="1"/>
        <end position="181"/>
    </location>
</feature>
<reference evidence="3" key="1">
    <citation type="submission" date="2019-08" db="EMBL/GenBank/DDBJ databases">
        <authorList>
            <person name="Kucharzyk K."/>
            <person name="Murdoch R.W."/>
            <person name="Higgins S."/>
            <person name="Loffler F."/>
        </authorList>
    </citation>
    <scope>NUCLEOTIDE SEQUENCE</scope>
</reference>
<keyword evidence="3" id="KW-0378">Hydrolase</keyword>
<dbReference type="AlphaFoldDB" id="A0A645GD12"/>
<dbReference type="Gene3D" id="1.10.3210.10">
    <property type="entry name" value="Hypothetical protein af1432"/>
    <property type="match status" value="1"/>
</dbReference>
<feature type="domain" description="HD" evidence="1">
    <location>
        <begin position="12"/>
        <end position="134"/>
    </location>
</feature>
<dbReference type="InterPro" id="IPR006674">
    <property type="entry name" value="HD_domain"/>
</dbReference>
<proteinExistence type="predicted"/>
<dbReference type="CDD" id="cd00077">
    <property type="entry name" value="HDc"/>
    <property type="match status" value="1"/>
</dbReference>
<organism evidence="3">
    <name type="scientific">bioreactor metagenome</name>
    <dbReference type="NCBI Taxonomy" id="1076179"/>
    <lineage>
        <taxon>unclassified sequences</taxon>
        <taxon>metagenomes</taxon>
        <taxon>ecological metagenomes</taxon>
    </lineage>
</organism>